<dbReference type="PANTHER" id="PTHR31642:SF310">
    <property type="entry name" value="FATTY ALCOHOL:CAFFEOYL-COA ACYLTRANSFERASE"/>
    <property type="match status" value="1"/>
</dbReference>
<keyword evidence="1" id="KW-0808">Transferase</keyword>
<evidence type="ECO:0000313" key="3">
    <source>
        <dbReference type="Proteomes" id="UP001140094"/>
    </source>
</evidence>
<dbReference type="Pfam" id="PF02458">
    <property type="entry name" value="Transferase"/>
    <property type="match status" value="1"/>
</dbReference>
<dbReference type="AlphaFoldDB" id="A0A9W8I0A4"/>
<dbReference type="Proteomes" id="UP001140094">
    <property type="component" value="Unassembled WGS sequence"/>
</dbReference>
<gene>
    <name evidence="2" type="ORF">H4R20_000917</name>
</gene>
<dbReference type="InterPro" id="IPR023213">
    <property type="entry name" value="CAT-like_dom_sf"/>
</dbReference>
<dbReference type="InterPro" id="IPR050317">
    <property type="entry name" value="Plant_Fungal_Acyltransferase"/>
</dbReference>
<comment type="caution">
    <text evidence="2">The sequence shown here is derived from an EMBL/GenBank/DDBJ whole genome shotgun (WGS) entry which is preliminary data.</text>
</comment>
<dbReference type="PANTHER" id="PTHR31642">
    <property type="entry name" value="TRICHOTHECENE 3-O-ACETYLTRANSFERASE"/>
    <property type="match status" value="1"/>
</dbReference>
<dbReference type="GO" id="GO:0016747">
    <property type="term" value="F:acyltransferase activity, transferring groups other than amino-acyl groups"/>
    <property type="evidence" value="ECO:0007669"/>
    <property type="project" value="TreeGrafter"/>
</dbReference>
<dbReference type="EMBL" id="JANBUO010000054">
    <property type="protein sequence ID" value="KAJ2808334.1"/>
    <property type="molecule type" value="Genomic_DNA"/>
</dbReference>
<keyword evidence="3" id="KW-1185">Reference proteome</keyword>
<dbReference type="Gene3D" id="3.30.559.10">
    <property type="entry name" value="Chloramphenicol acetyltransferase-like domain"/>
    <property type="match status" value="2"/>
</dbReference>
<sequence length="431" mass="46677">MATKDCALHTVDMLPGESVFRAYIGLIWFIPCSQVPLTSAVAKVQQGVNSLVKGNPILAGTLRDTSDTGSVLVEQPDDAFVTVQQSTAPYSLQEMDACGYDQNRFSRIFEDMPGPTPEIDGLPVLVVRVTGLACGAAAVAVLVHHCFADAAGAAAVAYRISMGCEDSTPLSPLCYNRESISSVLSKFNPAAPTCVEHVLQMDYSSDSASNLRFRGPIARCQFRITEEALMRLRKTVDKDNCGTNALILALLWRVWTRALRIHGSKCPFTYAGGPADMRNHIGPLIENDCFYMGNLIQPVPMSAPVAFVLDKTLGEVASYVHKCFTGGISPATLRWYMDGAEHDIGSILAKTDSPMLAFSNMRRPLADIHHLCFGMNCPPLSMQLRSFDAPFMFFAVDDGCAGFLLNSNLPTSVCGAIAGDLEFADYATLVY</sequence>
<name>A0A9W8I0A4_9FUNG</name>
<reference evidence="2" key="1">
    <citation type="submission" date="2022-07" db="EMBL/GenBank/DDBJ databases">
        <title>Phylogenomic reconstructions and comparative analyses of Kickxellomycotina fungi.</title>
        <authorList>
            <person name="Reynolds N.K."/>
            <person name="Stajich J.E."/>
            <person name="Barry K."/>
            <person name="Grigoriev I.V."/>
            <person name="Crous P."/>
            <person name="Smith M.E."/>
        </authorList>
    </citation>
    <scope>NUCLEOTIDE SEQUENCE</scope>
    <source>
        <strain evidence="2">NRRL 1565</strain>
    </source>
</reference>
<dbReference type="OrthoDB" id="5559111at2759"/>
<organism evidence="2 3">
    <name type="scientific">Coemansia guatemalensis</name>
    <dbReference type="NCBI Taxonomy" id="2761395"/>
    <lineage>
        <taxon>Eukaryota</taxon>
        <taxon>Fungi</taxon>
        <taxon>Fungi incertae sedis</taxon>
        <taxon>Zoopagomycota</taxon>
        <taxon>Kickxellomycotina</taxon>
        <taxon>Kickxellomycetes</taxon>
        <taxon>Kickxellales</taxon>
        <taxon>Kickxellaceae</taxon>
        <taxon>Coemansia</taxon>
    </lineage>
</organism>
<evidence type="ECO:0000313" key="2">
    <source>
        <dbReference type="EMBL" id="KAJ2808334.1"/>
    </source>
</evidence>
<evidence type="ECO:0000256" key="1">
    <source>
        <dbReference type="ARBA" id="ARBA00022679"/>
    </source>
</evidence>
<proteinExistence type="predicted"/>
<protein>
    <submittedName>
        <fullName evidence="2">Uncharacterized protein</fullName>
    </submittedName>
</protein>
<accession>A0A9W8I0A4</accession>